<keyword evidence="5" id="KW-1185">Reference proteome</keyword>
<feature type="chain" id="PRO_5044563936" description="YD repeat-containing protein" evidence="1">
    <location>
        <begin position="21"/>
        <end position="277"/>
    </location>
</feature>
<dbReference type="OrthoDB" id="1262005at2"/>
<proteinExistence type="predicted"/>
<dbReference type="PROSITE" id="PS51257">
    <property type="entry name" value="PROKAR_LIPOPROTEIN"/>
    <property type="match status" value="1"/>
</dbReference>
<gene>
    <name evidence="2" type="ORF">B0A70_10125</name>
    <name evidence="3" type="ORF">SAMN05421796_11084</name>
</gene>
<evidence type="ECO:0000256" key="1">
    <source>
        <dbReference type="SAM" id="SignalP"/>
    </source>
</evidence>
<dbReference type="RefSeq" id="WP_076452626.1">
    <property type="nucleotide sequence ID" value="NZ_FTOJ01000010.1"/>
</dbReference>
<dbReference type="Proteomes" id="UP000238314">
    <property type="component" value="Unassembled WGS sequence"/>
</dbReference>
<evidence type="ECO:0000313" key="3">
    <source>
        <dbReference type="EMBL" id="SIT04486.1"/>
    </source>
</evidence>
<reference evidence="2 5" key="1">
    <citation type="submission" date="2016-11" db="EMBL/GenBank/DDBJ databases">
        <title>Whole genomes of Flavobacteriaceae.</title>
        <authorList>
            <person name="Stine C."/>
            <person name="Li C."/>
            <person name="Tadesse D."/>
        </authorList>
    </citation>
    <scope>NUCLEOTIDE SEQUENCE [LARGE SCALE GENOMIC DNA]</scope>
    <source>
        <strain evidence="2 5">DSM 21068</strain>
    </source>
</reference>
<reference evidence="3" key="3">
    <citation type="submission" date="2017-01" db="EMBL/GenBank/DDBJ databases">
        <authorList>
            <person name="Mah S.A."/>
            <person name="Swanson W.J."/>
            <person name="Moy G.W."/>
            <person name="Vacquier V.D."/>
        </authorList>
    </citation>
    <scope>NUCLEOTIDE SEQUENCE [LARGE SCALE GENOMIC DNA]</scope>
    <source>
        <strain evidence="3">DSM 21068</strain>
    </source>
</reference>
<reference evidence="4" key="2">
    <citation type="submission" date="2017-01" db="EMBL/GenBank/DDBJ databases">
        <authorList>
            <person name="Varghese N."/>
            <person name="Submissions S."/>
        </authorList>
    </citation>
    <scope>NUCLEOTIDE SEQUENCE [LARGE SCALE GENOMIC DNA]</scope>
    <source>
        <strain evidence="4">DSM 21068</strain>
    </source>
</reference>
<feature type="signal peptide" evidence="1">
    <location>
        <begin position="1"/>
        <end position="20"/>
    </location>
</feature>
<organism evidence="3 4">
    <name type="scientific">Chryseobacterium piscicola</name>
    <dbReference type="NCBI Taxonomy" id="551459"/>
    <lineage>
        <taxon>Bacteria</taxon>
        <taxon>Pseudomonadati</taxon>
        <taxon>Bacteroidota</taxon>
        <taxon>Flavobacteriia</taxon>
        <taxon>Flavobacteriales</taxon>
        <taxon>Weeksellaceae</taxon>
        <taxon>Chryseobacterium group</taxon>
        <taxon>Chryseobacterium</taxon>
    </lineage>
</organism>
<evidence type="ECO:0000313" key="5">
    <source>
        <dbReference type="Proteomes" id="UP000238314"/>
    </source>
</evidence>
<evidence type="ECO:0008006" key="6">
    <source>
        <dbReference type="Google" id="ProtNLM"/>
    </source>
</evidence>
<sequence length="277" mass="32250">MKITTYLLLLFFLFSCNTSTDEILQNEKKCYITKFNPVIIKVTGQELFTSEYIYDSNNNIIKKLDFSIVESGSSPGNPLPIPIYTTELKTTTTIIFNSNNLPFQIIQEPDLYNEQITENLSYINGRLNSKEIITTNLNYNLSSKMKYDYSYDSNNKITSVTGKHYDAFDTLDLTENQIIIYDLNGNLSSVTKSTINGNNYTTKTILEYSNYDTFKNPFKDIQVPFEDYIFIRFSKNNYTKYSKKYYVNDILQSQETKSFTYNYNENNYPIIAAFKCN</sequence>
<keyword evidence="1" id="KW-0732">Signal</keyword>
<dbReference type="EMBL" id="MUGO01000014">
    <property type="protein sequence ID" value="PQA92733.1"/>
    <property type="molecule type" value="Genomic_DNA"/>
</dbReference>
<name>A0A1N7P1S2_9FLAO</name>
<dbReference type="EMBL" id="FTOJ01000010">
    <property type="protein sequence ID" value="SIT04486.1"/>
    <property type="molecule type" value="Genomic_DNA"/>
</dbReference>
<accession>A0A1N7P1S2</accession>
<dbReference type="AlphaFoldDB" id="A0A1N7P1S2"/>
<dbReference type="Proteomes" id="UP000186246">
    <property type="component" value="Unassembled WGS sequence"/>
</dbReference>
<protein>
    <recommendedName>
        <fullName evidence="6">YD repeat-containing protein</fullName>
    </recommendedName>
</protein>
<evidence type="ECO:0000313" key="4">
    <source>
        <dbReference type="Proteomes" id="UP000186246"/>
    </source>
</evidence>
<evidence type="ECO:0000313" key="2">
    <source>
        <dbReference type="EMBL" id="PQA92733.1"/>
    </source>
</evidence>